<dbReference type="Pfam" id="PF23550">
    <property type="entry name" value="zf_Tbcl_Rhp7"/>
    <property type="match status" value="1"/>
</dbReference>
<dbReference type="InterPro" id="IPR032675">
    <property type="entry name" value="LRR_dom_sf"/>
</dbReference>
<reference evidence="5 6" key="1">
    <citation type="submission" date="2019-06" db="EMBL/GenBank/DDBJ databases">
        <title>Draft genome sequence of the filamentous fungus Phialemoniopsis curvata isolated from diesel fuel.</title>
        <authorList>
            <person name="Varaljay V.A."/>
            <person name="Lyon W.J."/>
            <person name="Crouch A.L."/>
            <person name="Drake C.E."/>
            <person name="Hollomon J.M."/>
            <person name="Nadeau L.J."/>
            <person name="Nunn H.S."/>
            <person name="Stevenson B.S."/>
            <person name="Bojanowski C.L."/>
            <person name="Crookes-Goodson W.J."/>
        </authorList>
    </citation>
    <scope>NUCLEOTIDE SEQUENCE [LARGE SCALE GENOMIC DNA]</scope>
    <source>
        <strain evidence="5 6">D216</strain>
    </source>
</reference>
<sequence length="879" mass="97265">MAPIYQKALVIGATSGIGLAFADKLIANGTRVIASGRRQERLDAFQAAHRDDNGFAFTAALDLTKLASIPEFAASVLAEHPDLDCVILNSGIQRAFDFSKPETIDLSAVDEEVTTNYTSYVHLLVAFLPHLQRLASQEGKTAHLVFISATMGLVPGLLRTPNYNATKSALHSLIMALRQQLVDAGYGRLRVVEVFPPAVQTELHDERHQPDLLNGGEIGMPLQQYTDTMFNELAKGAEDYIGIGHVTAWLGEGGFENERQKLFQKQHVALKETLEKSNNQPPPPPPPQNGRGRRNRVMGPQSALTDYLSAHNISAREIAESAARRRAQAESSSEANTGTTEDSANATISTAADEKRKKQTQALREKIKKSEGYKRRVEWSDEDEDEILRQMVNLSAPLPGQMENCAICSKRFTVTPYSLAGPNGGLLCSPCGKELAKENAGAQRKKKKPRTSGGAIGQRRKVASSILDGTYTIGAKNLVTLCVETLAKNIDLADDLGSLPEPVIDKIARILSKRRLVNSKTIHLFMQSSAHELKVYDGGKLSSDDIMLIFQTTPNLRRFKLRNAVQFKDEVMDFLISRNLNLESLDIQGANLISDSKWIEYIKAKGRSLRALKIHHTDMHVTDDLLDHLPVYAPGLKCLKLIGNQRVSGLGLKALAKLKQLEQLSLRLATEVHSDVFVDLLADIGPNLRTFSLENVENVDNTVLDAVHAHCRKLKKLRITESAEMTDSGFKRLFTDWANPPLEFIDLEKCRELEESRENTNNIGLCDEGFIAMMNHSAKSLRELNIHACRHISSEAFEQVFGPEQEKVYPELKKAEVSFIWSVTDWEVASIFRACPNLKELNVFGCMKVKGQIGVPRGRILVGVPNADGMMIEGDDDNV</sequence>
<dbReference type="PRINTS" id="PR00081">
    <property type="entry name" value="GDHRDH"/>
</dbReference>
<feature type="compositionally biased region" description="Polar residues" evidence="3">
    <location>
        <begin position="336"/>
        <end position="350"/>
    </location>
</feature>
<dbReference type="GeneID" id="41978388"/>
<feature type="region of interest" description="Disordered" evidence="3">
    <location>
        <begin position="319"/>
        <end position="371"/>
    </location>
</feature>
<feature type="domain" description="DNA repair protein rhp7 treble clef" evidence="4">
    <location>
        <begin position="399"/>
        <end position="437"/>
    </location>
</feature>
<gene>
    <name evidence="5" type="ORF">E0L32_010941</name>
</gene>
<keyword evidence="6" id="KW-1185">Reference proteome</keyword>
<dbReference type="AlphaFoldDB" id="A0A507ASE5"/>
<dbReference type="InterPro" id="IPR036291">
    <property type="entry name" value="NAD(P)-bd_dom_sf"/>
</dbReference>
<organism evidence="5 6">
    <name type="scientific">Thyridium curvatum</name>
    <dbReference type="NCBI Taxonomy" id="1093900"/>
    <lineage>
        <taxon>Eukaryota</taxon>
        <taxon>Fungi</taxon>
        <taxon>Dikarya</taxon>
        <taxon>Ascomycota</taxon>
        <taxon>Pezizomycotina</taxon>
        <taxon>Sordariomycetes</taxon>
        <taxon>Sordariomycetidae</taxon>
        <taxon>Thyridiales</taxon>
        <taxon>Thyridiaceae</taxon>
        <taxon>Thyridium</taxon>
    </lineage>
</organism>
<dbReference type="FunFam" id="3.80.10.10:FF:000601">
    <property type="entry name" value="DNA repair protein Rad7, protein"/>
    <property type="match status" value="1"/>
</dbReference>
<evidence type="ECO:0000313" key="6">
    <source>
        <dbReference type="Proteomes" id="UP000319257"/>
    </source>
</evidence>
<dbReference type="SUPFAM" id="SSF51735">
    <property type="entry name" value="NAD(P)-binding Rossmann-fold domains"/>
    <property type="match status" value="1"/>
</dbReference>
<dbReference type="STRING" id="1093900.A0A507ASE5"/>
<dbReference type="Gene3D" id="3.80.10.10">
    <property type="entry name" value="Ribonuclease Inhibitor"/>
    <property type="match status" value="2"/>
</dbReference>
<protein>
    <recommendedName>
        <fullName evidence="4">DNA repair protein rhp7 treble clef domain-containing protein</fullName>
    </recommendedName>
</protein>
<evidence type="ECO:0000256" key="2">
    <source>
        <dbReference type="ARBA" id="ARBA00023002"/>
    </source>
</evidence>
<keyword evidence="2" id="KW-0560">Oxidoreductase</keyword>
<comment type="similarity">
    <text evidence="1">Belongs to the short-chain dehydrogenases/reductases (SDR) family.</text>
</comment>
<evidence type="ECO:0000256" key="3">
    <source>
        <dbReference type="SAM" id="MobiDB-lite"/>
    </source>
</evidence>
<evidence type="ECO:0000259" key="4">
    <source>
        <dbReference type="Pfam" id="PF23550"/>
    </source>
</evidence>
<evidence type="ECO:0000313" key="5">
    <source>
        <dbReference type="EMBL" id="TPX07140.1"/>
    </source>
</evidence>
<dbReference type="PANTHER" id="PTHR43669:SF11">
    <property type="entry name" value="SHORT-CHAIN DEHYDROGENASE_OXIDOREDUCTASE"/>
    <property type="match status" value="1"/>
</dbReference>
<feature type="region of interest" description="Disordered" evidence="3">
    <location>
        <begin position="273"/>
        <end position="297"/>
    </location>
</feature>
<dbReference type="Pfam" id="PF00106">
    <property type="entry name" value="adh_short"/>
    <property type="match status" value="1"/>
</dbReference>
<dbReference type="FunCoup" id="A0A507ASE5">
    <property type="interactions" value="32"/>
</dbReference>
<dbReference type="GO" id="GO:0016491">
    <property type="term" value="F:oxidoreductase activity"/>
    <property type="evidence" value="ECO:0007669"/>
    <property type="project" value="UniProtKB-KW"/>
</dbReference>
<proteinExistence type="inferred from homology"/>
<dbReference type="OrthoDB" id="1924287at2759"/>
<name>A0A507ASE5_9PEZI</name>
<evidence type="ECO:0000256" key="1">
    <source>
        <dbReference type="ARBA" id="ARBA00006484"/>
    </source>
</evidence>
<dbReference type="Gene3D" id="3.40.50.720">
    <property type="entry name" value="NAD(P)-binding Rossmann-like Domain"/>
    <property type="match status" value="1"/>
</dbReference>
<dbReference type="InParanoid" id="A0A507ASE5"/>
<dbReference type="Proteomes" id="UP000319257">
    <property type="component" value="Unassembled WGS sequence"/>
</dbReference>
<comment type="caution">
    <text evidence="5">The sequence shown here is derived from an EMBL/GenBank/DDBJ whole genome shotgun (WGS) entry which is preliminary data.</text>
</comment>
<dbReference type="EMBL" id="SKBQ01000094">
    <property type="protein sequence ID" value="TPX07140.1"/>
    <property type="molecule type" value="Genomic_DNA"/>
</dbReference>
<accession>A0A507ASE5</accession>
<dbReference type="SUPFAM" id="SSF52047">
    <property type="entry name" value="RNI-like"/>
    <property type="match status" value="1"/>
</dbReference>
<dbReference type="InterPro" id="IPR002347">
    <property type="entry name" value="SDR_fam"/>
</dbReference>
<dbReference type="InterPro" id="IPR056451">
    <property type="entry name" value="Znf_Tbcl_Rhp7"/>
</dbReference>
<dbReference type="RefSeq" id="XP_030988851.1">
    <property type="nucleotide sequence ID" value="XM_031133614.1"/>
</dbReference>
<dbReference type="PANTHER" id="PTHR43669">
    <property type="entry name" value="5-KETO-D-GLUCONATE 5-REDUCTASE"/>
    <property type="match status" value="1"/>
</dbReference>